<evidence type="ECO:0000256" key="1">
    <source>
        <dbReference type="SAM" id="MobiDB-lite"/>
    </source>
</evidence>
<dbReference type="Gramene" id="FCD_00000297-RA">
    <property type="protein sequence ID" value="FCD_00000297-RA:cds"/>
    <property type="gene ID" value="FCD_00000297"/>
</dbReference>
<reference evidence="2" key="1">
    <citation type="submission" date="2023-07" db="EMBL/GenBank/DDBJ databases">
        <title>draft genome sequence of fig (Ficus carica).</title>
        <authorList>
            <person name="Takahashi T."/>
            <person name="Nishimura K."/>
        </authorList>
    </citation>
    <scope>NUCLEOTIDE SEQUENCE</scope>
</reference>
<keyword evidence="3" id="KW-1185">Reference proteome</keyword>
<protein>
    <submittedName>
        <fullName evidence="2">Uncharacterized protein</fullName>
    </submittedName>
</protein>
<proteinExistence type="predicted"/>
<dbReference type="Proteomes" id="UP001187192">
    <property type="component" value="Unassembled WGS sequence"/>
</dbReference>
<sequence length="90" mass="10167">MHNTTKSHFQLTMHDTRRKEQPIQKNSPTKQALIPFSPNELGQSSEILGFSNSCAETSESPEIESGVAKFEARARRWGQQRRQLQAVSLA</sequence>
<evidence type="ECO:0000313" key="3">
    <source>
        <dbReference type="Proteomes" id="UP001187192"/>
    </source>
</evidence>
<evidence type="ECO:0000313" key="2">
    <source>
        <dbReference type="EMBL" id="GMN50317.1"/>
    </source>
</evidence>
<dbReference type="EMBL" id="BTGU01000033">
    <property type="protein sequence ID" value="GMN50317.1"/>
    <property type="molecule type" value="Genomic_DNA"/>
</dbReference>
<feature type="region of interest" description="Disordered" evidence="1">
    <location>
        <begin position="1"/>
        <end position="31"/>
    </location>
</feature>
<gene>
    <name evidence="2" type="ORF">TIFTF001_019486</name>
</gene>
<comment type="caution">
    <text evidence="2">The sequence shown here is derived from an EMBL/GenBank/DDBJ whole genome shotgun (WGS) entry which is preliminary data.</text>
</comment>
<name>A0AA88AGH6_FICCA</name>
<accession>A0AA88AGH6</accession>
<dbReference type="AlphaFoldDB" id="A0AA88AGH6"/>
<organism evidence="2 3">
    <name type="scientific">Ficus carica</name>
    <name type="common">Common fig</name>
    <dbReference type="NCBI Taxonomy" id="3494"/>
    <lineage>
        <taxon>Eukaryota</taxon>
        <taxon>Viridiplantae</taxon>
        <taxon>Streptophyta</taxon>
        <taxon>Embryophyta</taxon>
        <taxon>Tracheophyta</taxon>
        <taxon>Spermatophyta</taxon>
        <taxon>Magnoliopsida</taxon>
        <taxon>eudicotyledons</taxon>
        <taxon>Gunneridae</taxon>
        <taxon>Pentapetalae</taxon>
        <taxon>rosids</taxon>
        <taxon>fabids</taxon>
        <taxon>Rosales</taxon>
        <taxon>Moraceae</taxon>
        <taxon>Ficeae</taxon>
        <taxon>Ficus</taxon>
    </lineage>
</organism>
<feature type="compositionally biased region" description="Polar residues" evidence="1">
    <location>
        <begin position="1"/>
        <end position="10"/>
    </location>
</feature>